<accession>A0AAU9JNL0</accession>
<evidence type="ECO:0000313" key="6">
    <source>
        <dbReference type="Proteomes" id="UP001162131"/>
    </source>
</evidence>
<gene>
    <name evidence="5" type="ORF">BSTOLATCC_MIC33211</name>
</gene>
<dbReference type="EMBL" id="CAJZBQ010000033">
    <property type="protein sequence ID" value="CAG9323311.1"/>
    <property type="molecule type" value="Genomic_DNA"/>
</dbReference>
<keyword evidence="1" id="KW-0433">Leucine-rich repeat</keyword>
<keyword evidence="6" id="KW-1185">Reference proteome</keyword>
<evidence type="ECO:0000313" key="5">
    <source>
        <dbReference type="EMBL" id="CAG9323311.1"/>
    </source>
</evidence>
<dbReference type="PANTHER" id="PTHR15454:SF34">
    <property type="entry name" value="LEUCINE-RICH REPEAT AND COILED-COIL DOMAIN-CONTAINING PROTEIN 1"/>
    <property type="match status" value="1"/>
</dbReference>
<dbReference type="Gene3D" id="3.80.10.10">
    <property type="entry name" value="Ribonuclease Inhibitor"/>
    <property type="match status" value="1"/>
</dbReference>
<dbReference type="InterPro" id="IPR025875">
    <property type="entry name" value="Leu-rich_rpt_4"/>
</dbReference>
<dbReference type="Gene3D" id="1.10.287.1490">
    <property type="match status" value="1"/>
</dbReference>
<evidence type="ECO:0000256" key="2">
    <source>
        <dbReference type="ARBA" id="ARBA00022737"/>
    </source>
</evidence>
<evidence type="ECO:0000256" key="1">
    <source>
        <dbReference type="ARBA" id="ARBA00022614"/>
    </source>
</evidence>
<feature type="coiled-coil region" evidence="3">
    <location>
        <begin position="296"/>
        <end position="323"/>
    </location>
</feature>
<dbReference type="Proteomes" id="UP001162131">
    <property type="component" value="Unassembled WGS sequence"/>
</dbReference>
<dbReference type="PROSITE" id="PS51450">
    <property type="entry name" value="LRR"/>
    <property type="match status" value="4"/>
</dbReference>
<evidence type="ECO:0000256" key="3">
    <source>
        <dbReference type="SAM" id="Coils"/>
    </source>
</evidence>
<dbReference type="SUPFAM" id="SSF52058">
    <property type="entry name" value="L domain-like"/>
    <property type="match status" value="1"/>
</dbReference>
<feature type="coiled-coil region" evidence="3">
    <location>
        <begin position="373"/>
        <end position="529"/>
    </location>
</feature>
<dbReference type="InterPro" id="IPR001611">
    <property type="entry name" value="Leu-rich_rpt"/>
</dbReference>
<keyword evidence="3" id="KW-0175">Coiled coil</keyword>
<feature type="coiled-coil region" evidence="3">
    <location>
        <begin position="848"/>
        <end position="900"/>
    </location>
</feature>
<dbReference type="GO" id="GO:0005737">
    <property type="term" value="C:cytoplasm"/>
    <property type="evidence" value="ECO:0007669"/>
    <property type="project" value="TreeGrafter"/>
</dbReference>
<sequence>MEDFDEFPKEFSCYGANIQALSSIPELTSDLSIKKLRVLHCPKLISMQGIEQLTNLIEINLSSNSIQRIEGLHDMKQLRILDLSCNGIRVINGLSELFSLEKLNLSFNKISSLYNLRQLYGPQYPNFKQLDIRGNNISQLSELRYLAGCQSLEDVAFQSQNGANPVCKMPEYSYTVLQCVPKIKYLDQQMVNPQRAQPSPPKIREEENIPPPQNKSPEPIKITQPEPIKESPKTKENKIELIETQPINNDQIYKQEVIRLQQANNDLYEEYKDICYKFQVSEEYWIQRTKSYETGLAEAKYERIELEKECKKLRKSCLAKEAQVSGLEEDLKRAHLAASSKDKMLEDLHSQVASMMKDLGECQRVVQQTVDDTYRKQEKLKILEKQNMDLKNELKSAQTALTQIHSQSLESASQALKRYEELQNKYDDLCKNLENKEEELIEIKRKNYEILEMNAKFDENWSIKFKDAIQNRENMIASLKQELQNISQQEKEKTQNLIYAEKEELRQKIYELEKKLSNCEMQLKNKDREKEIEINEIGKDVADLREMLKMSVNKEASSRELIGELTELIKDLQLQLDKEITEKNKFKLEGEQKSGKLEEELAVMKGKFQTLKEKYDAADKTLSQEEDQSHLKNREISKLKRELTEAKEFISELEDASKAIKNKCERTEKNLLTEIAALEAKSKELDLTLGTKNAIIEDQNDAIRDLKDINKQLEEELQNFQNNKNQYKENYENKLQDAYDETEKIKNKLSLSEEYISELENKIEELEGKRNDYIETIEKLEKQLEEKSEMIDAIEEEVKNLQEEKETQAQKKIEEKELVIKDLKLFRDELNASLAMKNKECIEKTKIIKELEIELDKTRFDLQDTKKNNNEMQEEIRILLTEMDNQKKQASEKLAQLTRLFS</sequence>
<evidence type="ECO:0000256" key="4">
    <source>
        <dbReference type="SAM" id="MobiDB-lite"/>
    </source>
</evidence>
<name>A0AAU9JNL0_9CILI</name>
<dbReference type="InterPro" id="IPR032675">
    <property type="entry name" value="LRR_dom_sf"/>
</dbReference>
<protein>
    <submittedName>
        <fullName evidence="5">Uncharacterized protein</fullName>
    </submittedName>
</protein>
<dbReference type="AlphaFoldDB" id="A0AAU9JNL0"/>
<comment type="caution">
    <text evidence="5">The sequence shown here is derived from an EMBL/GenBank/DDBJ whole genome shotgun (WGS) entry which is preliminary data.</text>
</comment>
<reference evidence="5" key="1">
    <citation type="submission" date="2021-09" db="EMBL/GenBank/DDBJ databases">
        <authorList>
            <consortium name="AG Swart"/>
            <person name="Singh M."/>
            <person name="Singh A."/>
            <person name="Seah K."/>
            <person name="Emmerich C."/>
        </authorList>
    </citation>
    <scope>NUCLEOTIDE SEQUENCE</scope>
    <source>
        <strain evidence="5">ATCC30299</strain>
    </source>
</reference>
<dbReference type="PANTHER" id="PTHR15454">
    <property type="entry name" value="NISCHARIN RELATED"/>
    <property type="match status" value="1"/>
</dbReference>
<feature type="region of interest" description="Disordered" evidence="4">
    <location>
        <begin position="192"/>
        <end position="235"/>
    </location>
</feature>
<dbReference type="SMART" id="SM00365">
    <property type="entry name" value="LRR_SD22"/>
    <property type="match status" value="3"/>
</dbReference>
<keyword evidence="2" id="KW-0677">Repeat</keyword>
<organism evidence="5 6">
    <name type="scientific">Blepharisma stoltei</name>
    <dbReference type="NCBI Taxonomy" id="1481888"/>
    <lineage>
        <taxon>Eukaryota</taxon>
        <taxon>Sar</taxon>
        <taxon>Alveolata</taxon>
        <taxon>Ciliophora</taxon>
        <taxon>Postciliodesmatophora</taxon>
        <taxon>Heterotrichea</taxon>
        <taxon>Heterotrichida</taxon>
        <taxon>Blepharismidae</taxon>
        <taxon>Blepharisma</taxon>
    </lineage>
</organism>
<proteinExistence type="predicted"/>
<feature type="coiled-coil region" evidence="3">
    <location>
        <begin position="562"/>
        <end position="818"/>
    </location>
</feature>
<dbReference type="Pfam" id="PF12799">
    <property type="entry name" value="LRR_4"/>
    <property type="match status" value="1"/>
</dbReference>